<dbReference type="GO" id="GO:0005886">
    <property type="term" value="C:plasma membrane"/>
    <property type="evidence" value="ECO:0007669"/>
    <property type="project" value="UniProtKB-SubCell"/>
</dbReference>
<accession>A0A382LUN4</accession>
<dbReference type="GO" id="GO:0016746">
    <property type="term" value="F:acyltransferase activity"/>
    <property type="evidence" value="ECO:0007669"/>
    <property type="project" value="UniProtKB-KW"/>
</dbReference>
<reference evidence="7" key="1">
    <citation type="submission" date="2018-05" db="EMBL/GenBank/DDBJ databases">
        <authorList>
            <person name="Lanie J.A."/>
            <person name="Ng W.-L."/>
            <person name="Kazmierczak K.M."/>
            <person name="Andrzejewski T.M."/>
            <person name="Davidsen T.M."/>
            <person name="Wayne K.J."/>
            <person name="Tettelin H."/>
            <person name="Glass J.I."/>
            <person name="Rusch D."/>
            <person name="Podicherti R."/>
            <person name="Tsui H.-C.T."/>
            <person name="Winkler M.E."/>
        </authorList>
    </citation>
    <scope>NUCLEOTIDE SEQUENCE</scope>
</reference>
<keyword evidence="6" id="KW-0012">Acyltransferase</keyword>
<keyword evidence="5" id="KW-0472">Membrane</keyword>
<comment type="subcellular location">
    <subcellularLocation>
        <location evidence="1">Cell inner membrane</location>
    </subcellularLocation>
</comment>
<proteinExistence type="predicted"/>
<keyword evidence="2" id="KW-1003">Cell membrane</keyword>
<dbReference type="Pfam" id="PF03279">
    <property type="entry name" value="Lip_A_acyltrans"/>
    <property type="match status" value="1"/>
</dbReference>
<evidence type="ECO:0000256" key="6">
    <source>
        <dbReference type="ARBA" id="ARBA00023315"/>
    </source>
</evidence>
<protein>
    <recommendedName>
        <fullName evidence="8">Lipid A biosynthesis acyltransferase</fullName>
    </recommendedName>
</protein>
<evidence type="ECO:0000256" key="1">
    <source>
        <dbReference type="ARBA" id="ARBA00004533"/>
    </source>
</evidence>
<organism evidence="7">
    <name type="scientific">marine metagenome</name>
    <dbReference type="NCBI Taxonomy" id="408172"/>
    <lineage>
        <taxon>unclassified sequences</taxon>
        <taxon>metagenomes</taxon>
        <taxon>ecological metagenomes</taxon>
    </lineage>
</organism>
<gene>
    <name evidence="7" type="ORF">METZ01_LOCUS293110</name>
</gene>
<evidence type="ECO:0000256" key="2">
    <source>
        <dbReference type="ARBA" id="ARBA00022475"/>
    </source>
</evidence>
<sequence length="167" mass="19064">QLCLMVPAMAALYRPSRNSLVDQLIRRCRGRSVTYLITKNSIRELVRALRKNTIVWYAPDQAYSGKNSVIAPFFGEAAMTNTATSQIARISGAAIVPYLPRRLEDGSGYIVDVLPALEDFPGDDLAADAARINRLLEDEIRKAPDQYYWVHRRFKRRPAEYRDPYSR</sequence>
<dbReference type="GO" id="GO:1901137">
    <property type="term" value="P:carbohydrate derivative biosynthetic process"/>
    <property type="evidence" value="ECO:0007669"/>
    <property type="project" value="UniProtKB-ARBA"/>
</dbReference>
<evidence type="ECO:0000313" key="7">
    <source>
        <dbReference type="EMBL" id="SVC40256.1"/>
    </source>
</evidence>
<evidence type="ECO:0000256" key="4">
    <source>
        <dbReference type="ARBA" id="ARBA00022679"/>
    </source>
</evidence>
<name>A0A382LUN4_9ZZZZ</name>
<dbReference type="GO" id="GO:0008610">
    <property type="term" value="P:lipid biosynthetic process"/>
    <property type="evidence" value="ECO:0007669"/>
    <property type="project" value="UniProtKB-ARBA"/>
</dbReference>
<dbReference type="PANTHER" id="PTHR30606:SF9">
    <property type="entry name" value="LIPID A BIOSYNTHESIS LAUROYLTRANSFERASE"/>
    <property type="match status" value="1"/>
</dbReference>
<evidence type="ECO:0008006" key="8">
    <source>
        <dbReference type="Google" id="ProtNLM"/>
    </source>
</evidence>
<feature type="non-terminal residue" evidence="7">
    <location>
        <position position="1"/>
    </location>
</feature>
<dbReference type="InterPro" id="IPR004960">
    <property type="entry name" value="LipA_acyltrans"/>
</dbReference>
<dbReference type="EMBL" id="UINC01089288">
    <property type="protein sequence ID" value="SVC40256.1"/>
    <property type="molecule type" value="Genomic_DNA"/>
</dbReference>
<evidence type="ECO:0000256" key="3">
    <source>
        <dbReference type="ARBA" id="ARBA00022519"/>
    </source>
</evidence>
<keyword evidence="3" id="KW-0997">Cell inner membrane</keyword>
<dbReference type="PANTHER" id="PTHR30606">
    <property type="entry name" value="LIPID A BIOSYNTHESIS LAUROYL ACYLTRANSFERASE"/>
    <property type="match status" value="1"/>
</dbReference>
<evidence type="ECO:0000256" key="5">
    <source>
        <dbReference type="ARBA" id="ARBA00023136"/>
    </source>
</evidence>
<keyword evidence="4" id="KW-0808">Transferase</keyword>
<dbReference type="AlphaFoldDB" id="A0A382LUN4"/>
<dbReference type="CDD" id="cd07984">
    <property type="entry name" value="LPLAT_LABLAT-like"/>
    <property type="match status" value="1"/>
</dbReference>